<sequence length="80" mass="9209">MSEPLKALKEGRPWEFSATAAPKCPHCGIDFDIDRNEAWFLYDENHTHDVECPSCERGFQVSSTARWIFSTDEQDEESGR</sequence>
<dbReference type="STRING" id="266779.Meso_0196"/>
<dbReference type="KEGG" id="mes:Meso_0196"/>
<dbReference type="Gene3D" id="2.20.28.160">
    <property type="match status" value="1"/>
</dbReference>
<dbReference type="HOGENOM" id="CLU_2583305_0_0_5"/>
<proteinExistence type="predicted"/>
<protein>
    <submittedName>
        <fullName evidence="1">Uncharacterized protein</fullName>
    </submittedName>
</protein>
<accession>Q11LX4</accession>
<dbReference type="AlphaFoldDB" id="Q11LX4"/>
<dbReference type="OrthoDB" id="5298826at2"/>
<gene>
    <name evidence="1" type="ordered locus">Meso_0196</name>
</gene>
<organism evidence="1">
    <name type="scientific">Chelativorans sp. (strain BNC1)</name>
    <dbReference type="NCBI Taxonomy" id="266779"/>
    <lineage>
        <taxon>Bacteria</taxon>
        <taxon>Pseudomonadati</taxon>
        <taxon>Pseudomonadota</taxon>
        <taxon>Alphaproteobacteria</taxon>
        <taxon>Hyphomicrobiales</taxon>
        <taxon>Phyllobacteriaceae</taxon>
        <taxon>Chelativorans</taxon>
    </lineage>
</organism>
<name>Q11LX4_CHESB</name>
<dbReference type="EMBL" id="CP000390">
    <property type="protein sequence ID" value="ABG61601.1"/>
    <property type="molecule type" value="Genomic_DNA"/>
</dbReference>
<evidence type="ECO:0000313" key="1">
    <source>
        <dbReference type="EMBL" id="ABG61601.1"/>
    </source>
</evidence>
<reference evidence="1" key="1">
    <citation type="submission" date="2006-06" db="EMBL/GenBank/DDBJ databases">
        <title>Complete sequence of chromosome of Chelativorans sp. BNC1.</title>
        <authorList>
            <consortium name="US DOE Joint Genome Institute"/>
            <person name="Copeland A."/>
            <person name="Lucas S."/>
            <person name="Lapidus A."/>
            <person name="Barry K."/>
            <person name="Detter J.C."/>
            <person name="Glavina del Rio T."/>
            <person name="Hammon N."/>
            <person name="Israni S."/>
            <person name="Dalin E."/>
            <person name="Tice H."/>
            <person name="Pitluck S."/>
            <person name="Chertkov O."/>
            <person name="Brettin T."/>
            <person name="Bruce D."/>
            <person name="Han C."/>
            <person name="Tapia R."/>
            <person name="Gilna P."/>
            <person name="Schmutz J."/>
            <person name="Larimer F."/>
            <person name="Land M."/>
            <person name="Hauser L."/>
            <person name="Kyrpides N."/>
            <person name="Mikhailova N."/>
            <person name="Richardson P."/>
        </authorList>
    </citation>
    <scope>NUCLEOTIDE SEQUENCE</scope>
    <source>
        <strain evidence="1">BNC1</strain>
    </source>
</reference>